<keyword evidence="3" id="KW-1185">Reference proteome</keyword>
<feature type="compositionally biased region" description="Basic and acidic residues" evidence="1">
    <location>
        <begin position="48"/>
        <end position="61"/>
    </location>
</feature>
<protein>
    <submittedName>
        <fullName evidence="2">Uncharacterized protein</fullName>
    </submittedName>
</protein>
<accession>H2XW25</accession>
<dbReference type="AlphaFoldDB" id="H2XW25"/>
<evidence type="ECO:0000313" key="2">
    <source>
        <dbReference type="Ensembl" id="ENSCINP00000033859.1"/>
    </source>
</evidence>
<reference evidence="2" key="2">
    <citation type="journal article" date="2008" name="Genome Biol.">
        <title>Improved genome assembly and evidence-based global gene model set for the chordate Ciona intestinalis: new insight into intron and operon populations.</title>
        <authorList>
            <person name="Satou Y."/>
            <person name="Mineta K."/>
            <person name="Ogasawara M."/>
            <person name="Sasakura Y."/>
            <person name="Shoguchi E."/>
            <person name="Ueno K."/>
            <person name="Yamada L."/>
            <person name="Matsumoto J."/>
            <person name="Wasserscheid J."/>
            <person name="Dewar K."/>
            <person name="Wiley G.B."/>
            <person name="Macmil S.L."/>
            <person name="Roe B.A."/>
            <person name="Zeller R.W."/>
            <person name="Hastings K.E."/>
            <person name="Lemaire P."/>
            <person name="Lindquist E."/>
            <person name="Endo T."/>
            <person name="Hotta K."/>
            <person name="Inaba K."/>
        </authorList>
    </citation>
    <scope>NUCLEOTIDE SEQUENCE [LARGE SCALE GENOMIC DNA]</scope>
    <source>
        <strain evidence="2">wild type</strain>
    </source>
</reference>
<dbReference type="Proteomes" id="UP000008144">
    <property type="component" value="Chromosome 7"/>
</dbReference>
<evidence type="ECO:0000313" key="3">
    <source>
        <dbReference type="Proteomes" id="UP000008144"/>
    </source>
</evidence>
<feature type="region of interest" description="Disordered" evidence="1">
    <location>
        <begin position="158"/>
        <end position="185"/>
    </location>
</feature>
<dbReference type="HOGENOM" id="CLU_1460806_0_0_1"/>
<dbReference type="InParanoid" id="H2XW25"/>
<organism evidence="2 3">
    <name type="scientific">Ciona intestinalis</name>
    <name type="common">Transparent sea squirt</name>
    <name type="synonym">Ascidia intestinalis</name>
    <dbReference type="NCBI Taxonomy" id="7719"/>
    <lineage>
        <taxon>Eukaryota</taxon>
        <taxon>Metazoa</taxon>
        <taxon>Chordata</taxon>
        <taxon>Tunicata</taxon>
        <taxon>Ascidiacea</taxon>
        <taxon>Phlebobranchia</taxon>
        <taxon>Cionidae</taxon>
        <taxon>Ciona</taxon>
    </lineage>
</organism>
<evidence type="ECO:0000256" key="1">
    <source>
        <dbReference type="SAM" id="MobiDB-lite"/>
    </source>
</evidence>
<sequence length="185" mass="20289">MNSEFISKLLEEVRLAGVSSRSSFSEDSESDTFKEPSIVEAINVTTPTEDRSQYDKGKEENIDGTFKEPSFMQVQTLGGDSETFRSFLSDSSSDKVDSKQQNKTIFDESLTNVPGILDEHELTLLETSLSESETSFGEFSRVNIVTSESGSLLELPEVVSSDDSTTVAQSVNIQSMSSDNGTPRK</sequence>
<dbReference type="Ensembl" id="ENSCINT00000036298.1">
    <property type="protein sequence ID" value="ENSCINP00000033859.1"/>
    <property type="gene ID" value="ENSCING00000021841.1"/>
</dbReference>
<reference evidence="3" key="1">
    <citation type="journal article" date="2002" name="Science">
        <title>The draft genome of Ciona intestinalis: insights into chordate and vertebrate origins.</title>
        <authorList>
            <person name="Dehal P."/>
            <person name="Satou Y."/>
            <person name="Campbell R.K."/>
            <person name="Chapman J."/>
            <person name="Degnan B."/>
            <person name="De Tomaso A."/>
            <person name="Davidson B."/>
            <person name="Di Gregorio A."/>
            <person name="Gelpke M."/>
            <person name="Goodstein D.M."/>
            <person name="Harafuji N."/>
            <person name="Hastings K.E."/>
            <person name="Ho I."/>
            <person name="Hotta K."/>
            <person name="Huang W."/>
            <person name="Kawashima T."/>
            <person name="Lemaire P."/>
            <person name="Martinez D."/>
            <person name="Meinertzhagen I.A."/>
            <person name="Necula S."/>
            <person name="Nonaka M."/>
            <person name="Putnam N."/>
            <person name="Rash S."/>
            <person name="Saiga H."/>
            <person name="Satake M."/>
            <person name="Terry A."/>
            <person name="Yamada L."/>
            <person name="Wang H.G."/>
            <person name="Awazu S."/>
            <person name="Azumi K."/>
            <person name="Boore J."/>
            <person name="Branno M."/>
            <person name="Chin-Bow S."/>
            <person name="DeSantis R."/>
            <person name="Doyle S."/>
            <person name="Francino P."/>
            <person name="Keys D.N."/>
            <person name="Haga S."/>
            <person name="Hayashi H."/>
            <person name="Hino K."/>
            <person name="Imai K.S."/>
            <person name="Inaba K."/>
            <person name="Kano S."/>
            <person name="Kobayashi K."/>
            <person name="Kobayashi M."/>
            <person name="Lee B.I."/>
            <person name="Makabe K.W."/>
            <person name="Manohar C."/>
            <person name="Matassi G."/>
            <person name="Medina M."/>
            <person name="Mochizuki Y."/>
            <person name="Mount S."/>
            <person name="Morishita T."/>
            <person name="Miura S."/>
            <person name="Nakayama A."/>
            <person name="Nishizaka S."/>
            <person name="Nomoto H."/>
            <person name="Ohta F."/>
            <person name="Oishi K."/>
            <person name="Rigoutsos I."/>
            <person name="Sano M."/>
            <person name="Sasaki A."/>
            <person name="Sasakura Y."/>
            <person name="Shoguchi E."/>
            <person name="Shin-i T."/>
            <person name="Spagnuolo A."/>
            <person name="Stainier D."/>
            <person name="Suzuki M.M."/>
            <person name="Tassy O."/>
            <person name="Takatori N."/>
            <person name="Tokuoka M."/>
            <person name="Yagi K."/>
            <person name="Yoshizaki F."/>
            <person name="Wada S."/>
            <person name="Zhang C."/>
            <person name="Hyatt P.D."/>
            <person name="Larimer F."/>
            <person name="Detter C."/>
            <person name="Doggett N."/>
            <person name="Glavina T."/>
            <person name="Hawkins T."/>
            <person name="Richardson P."/>
            <person name="Lucas S."/>
            <person name="Kohara Y."/>
            <person name="Levine M."/>
            <person name="Satoh N."/>
            <person name="Rokhsar D.S."/>
        </authorList>
    </citation>
    <scope>NUCLEOTIDE SEQUENCE [LARGE SCALE GENOMIC DNA]</scope>
</reference>
<proteinExistence type="predicted"/>
<feature type="region of interest" description="Disordered" evidence="1">
    <location>
        <begin position="18"/>
        <end position="69"/>
    </location>
</feature>
<name>H2XW25_CIOIN</name>
<dbReference type="GeneTree" id="ENSGT00660000097244"/>
<feature type="compositionally biased region" description="Polar residues" evidence="1">
    <location>
        <begin position="161"/>
        <end position="185"/>
    </location>
</feature>
<dbReference type="EMBL" id="EAAA01002500">
    <property type="status" value="NOT_ANNOTATED_CDS"/>
    <property type="molecule type" value="Genomic_DNA"/>
</dbReference>
<reference evidence="2" key="4">
    <citation type="submission" date="2025-09" db="UniProtKB">
        <authorList>
            <consortium name="Ensembl"/>
        </authorList>
    </citation>
    <scope>IDENTIFICATION</scope>
</reference>
<reference evidence="2" key="3">
    <citation type="submission" date="2025-08" db="UniProtKB">
        <authorList>
            <consortium name="Ensembl"/>
        </authorList>
    </citation>
    <scope>IDENTIFICATION</scope>
</reference>